<evidence type="ECO:0000313" key="2">
    <source>
        <dbReference type="EnsemblPlants" id="Bo1g017540.1"/>
    </source>
</evidence>
<dbReference type="PANTHER" id="PTHR47992">
    <property type="entry name" value="PROTEIN PHOSPHATASE"/>
    <property type="match status" value="1"/>
</dbReference>
<evidence type="ECO:0000313" key="3">
    <source>
        <dbReference type="Proteomes" id="UP000032141"/>
    </source>
</evidence>
<dbReference type="SMART" id="SM00332">
    <property type="entry name" value="PP2Cc"/>
    <property type="match status" value="1"/>
</dbReference>
<dbReference type="InterPro" id="IPR001932">
    <property type="entry name" value="PPM-type_phosphatase-like_dom"/>
</dbReference>
<dbReference type="Gramene" id="Bo1g017540.1">
    <property type="protein sequence ID" value="Bo1g017540.1"/>
    <property type="gene ID" value="Bo1g017540"/>
</dbReference>
<accession>A0A0D3A3T2</accession>
<organism evidence="2 3">
    <name type="scientific">Brassica oleracea var. oleracea</name>
    <dbReference type="NCBI Taxonomy" id="109376"/>
    <lineage>
        <taxon>Eukaryota</taxon>
        <taxon>Viridiplantae</taxon>
        <taxon>Streptophyta</taxon>
        <taxon>Embryophyta</taxon>
        <taxon>Tracheophyta</taxon>
        <taxon>Spermatophyta</taxon>
        <taxon>Magnoliopsida</taxon>
        <taxon>eudicotyledons</taxon>
        <taxon>Gunneridae</taxon>
        <taxon>Pentapetalae</taxon>
        <taxon>rosids</taxon>
        <taxon>malvids</taxon>
        <taxon>Brassicales</taxon>
        <taxon>Brassicaceae</taxon>
        <taxon>Brassiceae</taxon>
        <taxon>Brassica</taxon>
    </lineage>
</organism>
<keyword evidence="3" id="KW-1185">Reference proteome</keyword>
<feature type="domain" description="PPM-type phosphatase" evidence="1">
    <location>
        <begin position="1"/>
        <end position="140"/>
    </location>
</feature>
<protein>
    <recommendedName>
        <fullName evidence="1">PPM-type phosphatase domain-containing protein</fullName>
    </recommendedName>
</protein>
<dbReference type="Proteomes" id="UP000032141">
    <property type="component" value="Chromosome C1"/>
</dbReference>
<proteinExistence type="predicted"/>
<name>A0A0D3A3T2_BRAOL</name>
<dbReference type="PROSITE" id="PS51746">
    <property type="entry name" value="PPM_2"/>
    <property type="match status" value="1"/>
</dbReference>
<reference evidence="2 3" key="1">
    <citation type="journal article" date="2014" name="Genome Biol.">
        <title>Transcriptome and methylome profiling reveals relics of genome dominance in the mesopolyploid Brassica oleracea.</title>
        <authorList>
            <person name="Parkin I.A."/>
            <person name="Koh C."/>
            <person name="Tang H."/>
            <person name="Robinson S.J."/>
            <person name="Kagale S."/>
            <person name="Clarke W.E."/>
            <person name="Town C.D."/>
            <person name="Nixon J."/>
            <person name="Krishnakumar V."/>
            <person name="Bidwell S.L."/>
            <person name="Denoeud F."/>
            <person name="Belcram H."/>
            <person name="Links M.G."/>
            <person name="Just J."/>
            <person name="Clarke C."/>
            <person name="Bender T."/>
            <person name="Huebert T."/>
            <person name="Mason A.S."/>
            <person name="Pires J.C."/>
            <person name="Barker G."/>
            <person name="Moore J."/>
            <person name="Walley P.G."/>
            <person name="Manoli S."/>
            <person name="Batley J."/>
            <person name="Edwards D."/>
            <person name="Nelson M.N."/>
            <person name="Wang X."/>
            <person name="Paterson A.H."/>
            <person name="King G."/>
            <person name="Bancroft I."/>
            <person name="Chalhoub B."/>
            <person name="Sharpe A.G."/>
        </authorList>
    </citation>
    <scope>NUCLEOTIDE SEQUENCE</scope>
    <source>
        <strain evidence="2 3">cv. TO1000</strain>
    </source>
</reference>
<dbReference type="AlphaFoldDB" id="A0A0D3A3T2"/>
<dbReference type="InterPro" id="IPR015655">
    <property type="entry name" value="PP2C"/>
</dbReference>
<dbReference type="eggNOG" id="KOG0698">
    <property type="taxonomic scope" value="Eukaryota"/>
</dbReference>
<dbReference type="STRING" id="109376.A0A0D3A3T2"/>
<dbReference type="Gene3D" id="3.60.40.10">
    <property type="entry name" value="PPM-type phosphatase domain"/>
    <property type="match status" value="2"/>
</dbReference>
<reference evidence="2" key="2">
    <citation type="submission" date="2015-03" db="UniProtKB">
        <authorList>
            <consortium name="EnsemblPlants"/>
        </authorList>
    </citation>
    <scope>IDENTIFICATION</scope>
</reference>
<dbReference type="SUPFAM" id="SSF81606">
    <property type="entry name" value="PP2C-like"/>
    <property type="match status" value="1"/>
</dbReference>
<dbReference type="CDD" id="cd00143">
    <property type="entry name" value="PP2Cc"/>
    <property type="match status" value="1"/>
</dbReference>
<dbReference type="GO" id="GO:0004722">
    <property type="term" value="F:protein serine/threonine phosphatase activity"/>
    <property type="evidence" value="ECO:0007669"/>
    <property type="project" value="InterPro"/>
</dbReference>
<sequence length="141" mass="15364">MTKVLPIKKFEDCCKGTDMTTQSLKLGKGGSTAVTGILIDGQKLVVANVGDSRAVMSKNGVAHQLSVDHEPSKERKDKREARLLMIRLSSSFLLVMVMSNKEAVDAIKSIKDPKAAAKHLIEEAISKKSKDDISCIVVKFH</sequence>
<dbReference type="OMA" id="CRLATIT"/>
<dbReference type="InterPro" id="IPR036457">
    <property type="entry name" value="PPM-type-like_dom_sf"/>
</dbReference>
<dbReference type="Pfam" id="PF00481">
    <property type="entry name" value="PP2C"/>
    <property type="match status" value="1"/>
</dbReference>
<dbReference type="HOGENOM" id="CLU_1827981_0_0_1"/>
<evidence type="ECO:0000259" key="1">
    <source>
        <dbReference type="PROSITE" id="PS51746"/>
    </source>
</evidence>
<dbReference type="EnsemblPlants" id="Bo1g017540.1">
    <property type="protein sequence ID" value="Bo1g017540.1"/>
    <property type="gene ID" value="Bo1g017540"/>
</dbReference>